<proteinExistence type="predicted"/>
<sequence length="299" mass="32022">MSSTSTSNIVDGILAGLGISGLSSPYTGPTPPLLLQPSTDGILATLTPTDAHVFRSALAGIPLISDAPPLLTQFLTPLAYTPPFLAAPHTKLLELGWAIEAGHAKATREDPVACYALFMRTGGILGRLGCFDDTRYAARAALRFTKEELDDEMSRAIVAGTQSWETFKPLVSYRLACTAALTPLIELGPPPAEVVRGYAWTWRTCPNCVVHIQHGPGDACGVLCREAPWFVEFWKELVATLRASPDPDAVLGVQHISQALQGAVACPTCSRVAFEHLRCFQGLLIVEAAKRIAEVSFAL</sequence>
<organism evidence="1">
    <name type="scientific">Ganoderma boninense</name>
    <dbReference type="NCBI Taxonomy" id="34458"/>
    <lineage>
        <taxon>Eukaryota</taxon>
        <taxon>Fungi</taxon>
        <taxon>Dikarya</taxon>
        <taxon>Basidiomycota</taxon>
        <taxon>Agaricomycotina</taxon>
        <taxon>Agaricomycetes</taxon>
        <taxon>Polyporales</taxon>
        <taxon>Polyporaceae</taxon>
        <taxon>Ganoderma</taxon>
    </lineage>
</organism>
<evidence type="ECO:0000313" key="1">
    <source>
        <dbReference type="EMBL" id="VWP02250.1"/>
    </source>
</evidence>
<dbReference type="EMBL" id="LR730057">
    <property type="protein sequence ID" value="VWP02250.1"/>
    <property type="molecule type" value="Genomic_DNA"/>
</dbReference>
<protein>
    <submittedName>
        <fullName evidence="1">Structural maintenance of chromosomes protein</fullName>
    </submittedName>
</protein>
<name>A0A5K1K8B2_9APHY</name>
<gene>
    <name evidence="1" type="primary">I1S2F2</name>
</gene>
<reference evidence="1" key="1">
    <citation type="submission" date="2019-10" db="EMBL/GenBank/DDBJ databases">
        <authorList>
            <person name="Nor Muhammad N."/>
        </authorList>
    </citation>
    <scope>NUCLEOTIDE SEQUENCE</scope>
</reference>
<accession>A0A5K1K8B2</accession>
<dbReference type="AlphaFoldDB" id="A0A5K1K8B2"/>